<gene>
    <name evidence="1" type="ORF">MBEBAB_1427</name>
</gene>
<organism evidence="1 2">
    <name type="scientific">Brevundimonas abyssalis TAR-001</name>
    <dbReference type="NCBI Taxonomy" id="1391729"/>
    <lineage>
        <taxon>Bacteria</taxon>
        <taxon>Pseudomonadati</taxon>
        <taxon>Pseudomonadota</taxon>
        <taxon>Alphaproteobacteria</taxon>
        <taxon>Caulobacterales</taxon>
        <taxon>Caulobacteraceae</taxon>
        <taxon>Brevundimonas</taxon>
    </lineage>
</organism>
<dbReference type="EMBL" id="BATC01000020">
    <property type="protein sequence ID" value="GAD59177.1"/>
    <property type="molecule type" value="Genomic_DNA"/>
</dbReference>
<accession>A0A8E0KMF9</accession>
<sequence length="132" mass="14807">MKPGIEIDDACRRVVLTCTFNVMARDLNGALLGLVLEKPERADHDFIIDLRESYGDGSHDDVVRTAETFRACGAGRRASHTCFISFDAGFVDWARTMDFCFTNRTHHVFSTPEEAHAFLDRRQDGRRAVAAA</sequence>
<keyword evidence="2" id="KW-1185">Reference proteome</keyword>
<comment type="caution">
    <text evidence="1">The sequence shown here is derived from an EMBL/GenBank/DDBJ whole genome shotgun (WGS) entry which is preliminary data.</text>
</comment>
<reference evidence="2" key="1">
    <citation type="journal article" date="2013" name="Genome Announc.">
        <title>Draft Genome Sequence of the Dimorphic Prosthecate Bacterium Brevundimonas abyssalis TAR-001T.</title>
        <authorList>
            <person name="Tsubouchi T."/>
            <person name="Nishi S."/>
            <person name="Usui K."/>
            <person name="Shimane Y."/>
            <person name="Takaki Y."/>
            <person name="Maruyama T."/>
            <person name="Hatada Y."/>
        </authorList>
    </citation>
    <scope>NUCLEOTIDE SEQUENCE [LARGE SCALE GENOMIC DNA]</scope>
    <source>
        <strain evidence="2">TAR-001</strain>
    </source>
</reference>
<dbReference type="AlphaFoldDB" id="A0A8E0KMF9"/>
<proteinExistence type="predicted"/>
<name>A0A8E0KMF9_9CAUL</name>
<evidence type="ECO:0000313" key="2">
    <source>
        <dbReference type="Proteomes" id="UP000016569"/>
    </source>
</evidence>
<dbReference type="RefSeq" id="WP_021697272.1">
    <property type="nucleotide sequence ID" value="NZ_BATC01000020.1"/>
</dbReference>
<dbReference type="Proteomes" id="UP000016569">
    <property type="component" value="Unassembled WGS sequence"/>
</dbReference>
<protein>
    <submittedName>
        <fullName evidence="1">Uncharacterized protein</fullName>
    </submittedName>
</protein>
<evidence type="ECO:0000313" key="1">
    <source>
        <dbReference type="EMBL" id="GAD59177.1"/>
    </source>
</evidence>